<name>A0A9P4U4G1_9PEZI</name>
<dbReference type="OrthoDB" id="5590473at2759"/>
<comment type="caution">
    <text evidence="2">The sequence shown here is derived from an EMBL/GenBank/DDBJ whole genome shotgun (WGS) entry which is preliminary data.</text>
</comment>
<feature type="compositionally biased region" description="Basic and acidic residues" evidence="1">
    <location>
        <begin position="208"/>
        <end position="226"/>
    </location>
</feature>
<feature type="region of interest" description="Disordered" evidence="1">
    <location>
        <begin position="105"/>
        <end position="280"/>
    </location>
</feature>
<dbReference type="GO" id="GO:0005085">
    <property type="term" value="F:guanyl-nucleotide exchange factor activity"/>
    <property type="evidence" value="ECO:0007669"/>
    <property type="project" value="TreeGrafter"/>
</dbReference>
<dbReference type="Gene3D" id="3.40.50.1010">
    <property type="entry name" value="5'-nuclease"/>
    <property type="match status" value="1"/>
</dbReference>
<feature type="compositionally biased region" description="Polar residues" evidence="1">
    <location>
        <begin position="262"/>
        <end position="280"/>
    </location>
</feature>
<dbReference type="InterPro" id="IPR007681">
    <property type="entry name" value="Mog1"/>
</dbReference>
<dbReference type="AlphaFoldDB" id="A0A9P4U4G1"/>
<proteinExistence type="predicted"/>
<reference evidence="2" key="1">
    <citation type="journal article" date="2020" name="Stud. Mycol.">
        <title>101 Dothideomycetes genomes: a test case for predicting lifestyles and emergence of pathogens.</title>
        <authorList>
            <person name="Haridas S."/>
            <person name="Albert R."/>
            <person name="Binder M."/>
            <person name="Bloem J."/>
            <person name="Labutti K."/>
            <person name="Salamov A."/>
            <person name="Andreopoulos B."/>
            <person name="Baker S."/>
            <person name="Barry K."/>
            <person name="Bills G."/>
            <person name="Bluhm B."/>
            <person name="Cannon C."/>
            <person name="Castanera R."/>
            <person name="Culley D."/>
            <person name="Daum C."/>
            <person name="Ezra D."/>
            <person name="Gonzalez J."/>
            <person name="Henrissat B."/>
            <person name="Kuo A."/>
            <person name="Liang C."/>
            <person name="Lipzen A."/>
            <person name="Lutzoni F."/>
            <person name="Magnuson J."/>
            <person name="Mondo S."/>
            <person name="Nolan M."/>
            <person name="Ohm R."/>
            <person name="Pangilinan J."/>
            <person name="Park H.-J."/>
            <person name="Ramirez L."/>
            <person name="Alfaro M."/>
            <person name="Sun H."/>
            <person name="Tritt A."/>
            <person name="Yoshinaga Y."/>
            <person name="Zwiers L.-H."/>
            <person name="Turgeon B."/>
            <person name="Goodwin S."/>
            <person name="Spatafora J."/>
            <person name="Crous P."/>
            <person name="Grigoriev I."/>
        </authorList>
    </citation>
    <scope>NUCLEOTIDE SEQUENCE</scope>
    <source>
        <strain evidence="2">CBS 130266</strain>
    </source>
</reference>
<gene>
    <name evidence="2" type="ORF">EJ08DRAFT_222815</name>
</gene>
<dbReference type="PANTHER" id="PTHR15837:SF5">
    <property type="entry name" value="NYN DOMAIN-CONTAINING PROTEIN"/>
    <property type="match status" value="1"/>
</dbReference>
<dbReference type="GO" id="GO:0006606">
    <property type="term" value="P:protein import into nucleus"/>
    <property type="evidence" value="ECO:0007669"/>
    <property type="project" value="TreeGrafter"/>
</dbReference>
<sequence>MPANPNRTSPWDFSNVYDLVNNLSGSTIEDCGSPSPRNRKSSSLGDFGPIWQFLDVPISAKHDIFSTLQLPPPLHEETYTSDGAAAYTASKNVTWSDELTVLEATEEPTSDSALETDPAPQDSTEEDRQEILKPSPSSLDIHEREQLKKERKAQKTTRKQETKRLKAEAAKKASIAKAERKAENKAKDEANRETRQKRIQRAQARQGLDAERKTRSDVESEAEIRILQRPSPAAKAGIHNTPPTLKDDPAIPRRYNLRSRDTNAGTPKVDSTPSKPSRAQSRYQKVFQSQENKITSNGNAPLPGPVVLAKSNKNLPLKPEHGNNLIPASVTPQVKHFESPKGPGIVHNNVPQYISALATPSNHGKNQFQILPKEDRDLHLFLRLIFDFKEDKRWLTKPVHLVDHLASPKGIHVFVDFSNIWVSFMDHLKELQLQMKQSIPHQNISFDSLVLLLERHRPVAKRVLAGSYPLLPAMELAKAVGYETNVLDKVYKAREMTEYQRRRQVRDALRRGYSAPMQLSTTMAPNNGSEYISSPGIRAPTTPLPIASSSTSIPLGFATPQTPQPQAQLQPQLQPEKWVEQGVDELLHLKMLESVIDADEPSIMVVATGDAAQAEYSGGFAAMIVRALKKGWKVELVAWRKSVSARYRDQEMQRWAVDGMFRIIELDGYAEFLLDT</sequence>
<keyword evidence="3" id="KW-1185">Reference proteome</keyword>
<organism evidence="2 3">
    <name type="scientific">Tothia fuscella</name>
    <dbReference type="NCBI Taxonomy" id="1048955"/>
    <lineage>
        <taxon>Eukaryota</taxon>
        <taxon>Fungi</taxon>
        <taxon>Dikarya</taxon>
        <taxon>Ascomycota</taxon>
        <taxon>Pezizomycotina</taxon>
        <taxon>Dothideomycetes</taxon>
        <taxon>Pleosporomycetidae</taxon>
        <taxon>Venturiales</taxon>
        <taxon>Cylindrosympodiaceae</taxon>
        <taxon>Tothia</taxon>
    </lineage>
</organism>
<dbReference type="PANTHER" id="PTHR15837">
    <property type="entry name" value="RAN GUANINE NUCLEOTIDE RELEASE FACTOR"/>
    <property type="match status" value="1"/>
</dbReference>
<protein>
    <recommendedName>
        <fullName evidence="4">NYN domain-containing protein</fullName>
    </recommendedName>
</protein>
<dbReference type="GO" id="GO:0031267">
    <property type="term" value="F:small GTPase binding"/>
    <property type="evidence" value="ECO:0007669"/>
    <property type="project" value="TreeGrafter"/>
</dbReference>
<dbReference type="CDD" id="cd18724">
    <property type="entry name" value="PIN_LabA-like"/>
    <property type="match status" value="1"/>
</dbReference>
<feature type="compositionally biased region" description="Basic and acidic residues" evidence="1">
    <location>
        <begin position="158"/>
        <end position="196"/>
    </location>
</feature>
<evidence type="ECO:0008006" key="4">
    <source>
        <dbReference type="Google" id="ProtNLM"/>
    </source>
</evidence>
<dbReference type="GO" id="GO:0005634">
    <property type="term" value="C:nucleus"/>
    <property type="evidence" value="ECO:0007669"/>
    <property type="project" value="TreeGrafter"/>
</dbReference>
<dbReference type="Proteomes" id="UP000800235">
    <property type="component" value="Unassembled WGS sequence"/>
</dbReference>
<evidence type="ECO:0000313" key="2">
    <source>
        <dbReference type="EMBL" id="KAF2436028.1"/>
    </source>
</evidence>
<evidence type="ECO:0000256" key="1">
    <source>
        <dbReference type="SAM" id="MobiDB-lite"/>
    </source>
</evidence>
<evidence type="ECO:0000313" key="3">
    <source>
        <dbReference type="Proteomes" id="UP000800235"/>
    </source>
</evidence>
<dbReference type="EMBL" id="MU007011">
    <property type="protein sequence ID" value="KAF2436028.1"/>
    <property type="molecule type" value="Genomic_DNA"/>
</dbReference>
<accession>A0A9P4U4G1</accession>